<evidence type="ECO:0000313" key="2">
    <source>
        <dbReference type="Proteomes" id="UP000595253"/>
    </source>
</evidence>
<evidence type="ECO:0000313" key="1">
    <source>
        <dbReference type="EMBL" id="BCO05146.1"/>
    </source>
</evidence>
<dbReference type="RefSeq" id="WP_126354835.1">
    <property type="nucleotide sequence ID" value="NZ_AP018499.1"/>
</dbReference>
<protein>
    <recommendedName>
        <fullName evidence="3">Phage protein</fullName>
    </recommendedName>
</protein>
<gene>
    <name evidence="1" type="primary">pi124</name>
    <name evidence="1" type="ORF">LLC_03860</name>
</gene>
<organism evidence="1 2">
    <name type="scientific">Lactococcus lactis subsp. cremoris</name>
    <name type="common">Streptococcus cremoris</name>
    <dbReference type="NCBI Taxonomy" id="1359"/>
    <lineage>
        <taxon>Bacteria</taxon>
        <taxon>Bacillati</taxon>
        <taxon>Bacillota</taxon>
        <taxon>Bacilli</taxon>
        <taxon>Lactobacillales</taxon>
        <taxon>Streptococcaceae</taxon>
        <taxon>Lactococcus</taxon>
    </lineage>
</organism>
<sequence>MKKFELYSAEFVSEYRKPKCVMSIIEANSLADLIQDIESNAGWYTADNAALKVAYIKEVVE</sequence>
<dbReference type="AlphaFoldDB" id="A0AAD1JWS3"/>
<reference evidence="1 2" key="1">
    <citation type="submission" date="2020-12" db="EMBL/GenBank/DDBJ databases">
        <title>Complete genome sequence of lactococcus lactis subsp. cremoris strain EPSC and strain G3-2.</title>
        <authorList>
            <person name="Kita K."/>
            <person name="Ishikawa S."/>
        </authorList>
    </citation>
    <scope>NUCLEOTIDE SEQUENCE [LARGE SCALE GENOMIC DNA]</scope>
    <source>
        <strain evidence="1 2">EPSC</strain>
    </source>
</reference>
<evidence type="ECO:0008006" key="3">
    <source>
        <dbReference type="Google" id="ProtNLM"/>
    </source>
</evidence>
<proteinExistence type="predicted"/>
<dbReference type="Proteomes" id="UP000595253">
    <property type="component" value="Chromosome"/>
</dbReference>
<accession>A0AAD1JWS3</accession>
<name>A0AAD1JWS3_LACLC</name>
<dbReference type="EMBL" id="AP024222">
    <property type="protein sequence ID" value="BCO05146.1"/>
    <property type="molecule type" value="Genomic_DNA"/>
</dbReference>